<evidence type="ECO:0000256" key="7">
    <source>
        <dbReference type="ARBA" id="ARBA00022989"/>
    </source>
</evidence>
<keyword evidence="4 11" id="KW-0808">Transferase</keyword>
<dbReference type="AlphaFoldDB" id="A0A8D9DVQ5"/>
<comment type="subcellular location">
    <subcellularLocation>
        <location evidence="1 10">Golgi apparatus membrane</location>
        <topology evidence="1 10">Single-pass type II membrane protein</topology>
    </subcellularLocation>
</comment>
<dbReference type="EC" id="2.4.1.-" evidence="10"/>
<dbReference type="EMBL" id="HBUF01038100">
    <property type="protein sequence ID" value="CAG6617196.1"/>
    <property type="molecule type" value="Transcribed_RNA"/>
</dbReference>
<dbReference type="PANTHER" id="PTHR11214:SF376">
    <property type="entry name" value="HEXOSYLTRANSFERASE"/>
    <property type="match status" value="1"/>
</dbReference>
<evidence type="ECO:0000256" key="6">
    <source>
        <dbReference type="ARBA" id="ARBA00022968"/>
    </source>
</evidence>
<proteinExistence type="inferred from homology"/>
<dbReference type="InterPro" id="IPR002659">
    <property type="entry name" value="Glyco_trans_31"/>
</dbReference>
<evidence type="ECO:0000256" key="8">
    <source>
        <dbReference type="ARBA" id="ARBA00023034"/>
    </source>
</evidence>
<dbReference type="PANTHER" id="PTHR11214">
    <property type="entry name" value="BETA-1,3-N-ACETYLGLUCOSAMINYLTRANSFERASE"/>
    <property type="match status" value="1"/>
</dbReference>
<dbReference type="EMBL" id="HBUF01038102">
    <property type="protein sequence ID" value="CAG6617198.1"/>
    <property type="molecule type" value="Transcribed_RNA"/>
</dbReference>
<keyword evidence="8 10" id="KW-0333">Golgi apparatus</keyword>
<evidence type="ECO:0000256" key="10">
    <source>
        <dbReference type="RuleBase" id="RU363063"/>
    </source>
</evidence>
<keyword evidence="5 10" id="KW-0812">Transmembrane</keyword>
<sequence>MVHERKLIVIAVGTFIFTCFLVNVFTTIPDSDAPAPPNEEVASLLSNSLSPGNFTWFSPFLLESLPPNDSSQLINITNFEFLINPPCSESPYIVVVHSAPGNYDKRHLIRSTWGSRVPLYFFFGETATNQTLLDTESAEYHDVVQGSFIDSYRNLTYKHTMVFKWVLYNCPRVRYVLKIDDDVFINVAKLDEFLTQTLSPYGTRNLLMCTEVFVDQLAIRTYRSKWRVSFAEYPHRLYPPYCIGASLLYSPDIMFKLYQSLQQDGKYFWVDDVFITGIVFSNLNLTHSEFNWWTGKQKSLIQVLSKEDLLKFNPHRDLLALILEPNYVKKFEYLYNVTYLQSGLNQSTLEIPIF</sequence>
<dbReference type="EMBL" id="HBUF01383785">
    <property type="protein sequence ID" value="CAG6731307.1"/>
    <property type="molecule type" value="Transcribed_RNA"/>
</dbReference>
<reference evidence="11" key="1">
    <citation type="submission" date="2021-05" db="EMBL/GenBank/DDBJ databases">
        <authorList>
            <person name="Alioto T."/>
            <person name="Alioto T."/>
            <person name="Gomez Garrido J."/>
        </authorList>
    </citation>
    <scope>NUCLEOTIDE SEQUENCE</scope>
</reference>
<dbReference type="EMBL" id="HBUF01383786">
    <property type="protein sequence ID" value="CAG6731308.1"/>
    <property type="molecule type" value="Transcribed_RNA"/>
</dbReference>
<evidence type="ECO:0000256" key="9">
    <source>
        <dbReference type="ARBA" id="ARBA00023136"/>
    </source>
</evidence>
<organism evidence="11">
    <name type="scientific">Cacopsylla melanoneura</name>
    <dbReference type="NCBI Taxonomy" id="428564"/>
    <lineage>
        <taxon>Eukaryota</taxon>
        <taxon>Metazoa</taxon>
        <taxon>Ecdysozoa</taxon>
        <taxon>Arthropoda</taxon>
        <taxon>Hexapoda</taxon>
        <taxon>Insecta</taxon>
        <taxon>Pterygota</taxon>
        <taxon>Neoptera</taxon>
        <taxon>Paraneoptera</taxon>
        <taxon>Hemiptera</taxon>
        <taxon>Sternorrhyncha</taxon>
        <taxon>Psylloidea</taxon>
        <taxon>Psyllidae</taxon>
        <taxon>Psyllinae</taxon>
        <taxon>Cacopsylla</taxon>
    </lineage>
</organism>
<evidence type="ECO:0000256" key="3">
    <source>
        <dbReference type="ARBA" id="ARBA00022676"/>
    </source>
</evidence>
<keyword evidence="6 10" id="KW-0735">Signal-anchor</keyword>
<accession>A0A8D9DVQ5</accession>
<name>A0A8D9DVQ5_9HEMI</name>
<evidence type="ECO:0000256" key="5">
    <source>
        <dbReference type="ARBA" id="ARBA00022692"/>
    </source>
</evidence>
<dbReference type="EMBL" id="HBUF01038101">
    <property type="protein sequence ID" value="CAG6617197.1"/>
    <property type="molecule type" value="Transcribed_RNA"/>
</dbReference>
<dbReference type="Pfam" id="PF01762">
    <property type="entry name" value="Galactosyl_T"/>
    <property type="match status" value="1"/>
</dbReference>
<keyword evidence="3 10" id="KW-0328">Glycosyltransferase</keyword>
<evidence type="ECO:0000256" key="2">
    <source>
        <dbReference type="ARBA" id="ARBA00008661"/>
    </source>
</evidence>
<dbReference type="Gene3D" id="3.90.550.50">
    <property type="match status" value="1"/>
</dbReference>
<evidence type="ECO:0000313" key="11">
    <source>
        <dbReference type="EMBL" id="CAG6731308.1"/>
    </source>
</evidence>
<comment type="similarity">
    <text evidence="2 10">Belongs to the glycosyltransferase 31 family.</text>
</comment>
<dbReference type="GO" id="GO:0006493">
    <property type="term" value="P:protein O-linked glycosylation"/>
    <property type="evidence" value="ECO:0007669"/>
    <property type="project" value="TreeGrafter"/>
</dbReference>
<evidence type="ECO:0000256" key="1">
    <source>
        <dbReference type="ARBA" id="ARBA00004323"/>
    </source>
</evidence>
<evidence type="ECO:0000256" key="4">
    <source>
        <dbReference type="ARBA" id="ARBA00022679"/>
    </source>
</evidence>
<protein>
    <recommendedName>
        <fullName evidence="10">Hexosyltransferase</fullName>
        <ecNumber evidence="10">2.4.1.-</ecNumber>
    </recommendedName>
</protein>
<dbReference type="GO" id="GO:0016758">
    <property type="term" value="F:hexosyltransferase activity"/>
    <property type="evidence" value="ECO:0007669"/>
    <property type="project" value="InterPro"/>
</dbReference>
<feature type="transmembrane region" description="Helical" evidence="10">
    <location>
        <begin position="7"/>
        <end position="28"/>
    </location>
</feature>
<keyword evidence="7 10" id="KW-1133">Transmembrane helix</keyword>
<dbReference type="GO" id="GO:0000139">
    <property type="term" value="C:Golgi membrane"/>
    <property type="evidence" value="ECO:0007669"/>
    <property type="project" value="UniProtKB-SubCell"/>
</dbReference>
<keyword evidence="9 10" id="KW-0472">Membrane</keyword>